<evidence type="ECO:0000259" key="12">
    <source>
        <dbReference type="PROSITE" id="PS50853"/>
    </source>
</evidence>
<feature type="domain" description="Ig-like" evidence="11">
    <location>
        <begin position="722"/>
        <end position="810"/>
    </location>
</feature>
<dbReference type="OrthoDB" id="10028801at2759"/>
<feature type="compositionally biased region" description="Basic and acidic residues" evidence="9">
    <location>
        <begin position="886"/>
        <end position="907"/>
    </location>
</feature>
<dbReference type="Pfam" id="PF07686">
    <property type="entry name" value="V-set"/>
    <property type="match status" value="1"/>
</dbReference>
<sequence length="2051" mass="228165">MIRDYGHLLFVFRFSRIITIGITGDRNLALSPTSVSSNNLTRWNSLSQTFVSVINPLSVSSATETFRLRGTPSTDVGFQSDEKQFASSLHPLLSDPLFDHSILTDDAARVIQSSKCTPQERQDRIQCFDVLPEDHYAVPLGSTVNMPCVVLNQHGKVQWRAKNILLGYDRSVPGSPRYRIIGDVGRGEHTLQIMDVQLEDAGVYECQVTPVQALNHPLLRRKTQLSVLVKPSPPRILYPDVPPPDNQLIISQPDPIMRITVLCVATGGSPPPSFRWILNNHEIPIKLIPTPSHFGRPEQVKPSPPRILYPDVPPPDNQLIISQPDPIMRITVLCVATGGSPPPSFRWILNNHEIPIKLIPTPSHFGRPEQAPWSKLAPIIETNPQKEESRLSVLKSGLNDGDQLVCSVTNAATQMHHDPQQHNLTTWVTIRIHTPPGPPKIINPETNHEYIEGEELRAVCVASPPGNPFGGLFWRWLLQPAQVDDPNIGSISGLGGRGGARLNDYSSVEAYLQAMDSRAAAGGHTPAHGERYHPRDLISEDVQPLHYTLKKEKDQLINTLIIPHVKRRYHAAKLICETGHPVGNAHQTSINIYVKHCPANVTISAEGDTVREELVGGRREFVVYGRAGKIKTLICRTGSYFRQANIKWIAQTLDSDITKPPRQLIGQSRIMRTPDGESWFQESRVDVRIAEEDDRSYIDCRVWGEGDCRVDSRVRLDIIYPPGIPIITGYKSHQPIKMAHALELTCTSTGGNPAPELVWLRDKQPLATKEELIVMGRQTSLKLKLVPQKDDNGAHYHCLARNSATDVGVTSESLILNVIFPPQRVTVSFHGQSVVSSGQPLVINCQADTSNPVATITWWHFRCGPAHVFDQMESVIQIHHPSGHRIPNDRRSMEGAKCKSEQLEGEHFSGLPNPSPGSIDEQPTPGAAGGVQANSRLWLRPTWHYHMDFIECRTENLDYGPPVWHDRLQLNITFAPQFLGLQVGNENVIREGQTLHLDLGPYANPPVTSVSWTVDGQPIQPEPLLGIVEPGLYTAGRMGELLALHRVDRSHMNNYTVSARNVIGESRAVFFLNVTFPAGLVGDAIVNVTQTEDDNTYLECEATANPAVATQAFTWYRHEPPPGWPQDVNEAAVQISPPIPCNQTTSVPASDDKLFVLCQQVGLTHIRSRLTIYHVTKEDVGTYMCEVNNGLGEAVQKRINLMYQFSPSIIQLPRYTKAAGEQGSTVTLTCLIRTEPTPQVGWLKAGEQIRPQSNPAGQEKYLVHFEHIRPGLYKSALTVNNLQKSDFGTYHCQALNIKGEAMLEVHLSGTSTPDVPLNLRLLNATANTLRVAWTQGFDGGLTQTFQVRWRQAEGQNMFRYADVAANDNHHAVEYLITGLQSGTEYLVSVNSMNSKHGASAHTNFIHVRTESYDNPLGSPLVPPLSSAGPSDDNALLIIVAACVFGFVVLVVNLVVITFLVKRRKQRRLLARQSKLRAQQNSGLAMSNGFTMVPQTNTFDGPVKQGLTNDQSDPLAMSFVSDYADRCECCPRSRSKPSNSGYVKADSYETFTRPNGHVTPYFGRPSTLTEHEADQLKRFQQQQQQQQHLVYGHAEQENMPEFSHISTNQLANGVPLNQSYHSSSTLDRTGFGLGSLDQLDPNSSRRFMTADLNPDPLNMYGTPSEPMLQQQNQGRTSIQPQLHQYTPRQSATHTARYAGCRIPTDMIANPHFNDSFEPSNVMEGQDLMQLVSFKFAEPAAHQSVESVPQICSLPGTFYNEHSIEYALSPGCTPLLLSLDSSAPIQFTPSNGLLMTESMPRYNLSVAQRKNMSRECLKCATLSPRVTTHPTYTHQSMLNLAWPGCVDQPIVRSAESNRPNNSMFKISPSVELTSREPLECMDKPSPCFTEAFKHTHPYSHSNEGKKPHRYRSETMHHPDQGECLFSDNENGYDQDRYAEELRRVQYGGGPAAELLLGNQDTPRSTLSRSRCEARCASSQIDSRKSTMERCRLNSNNCATLSKVSEEVRFRRYAPTHKGLFPNYPKFTGLSSHRTSRLSTFKPVNESASNEPLG</sequence>
<feature type="domain" description="Ig-like" evidence="11">
    <location>
        <begin position="310"/>
        <end position="425"/>
    </location>
</feature>
<dbReference type="Pfam" id="PF07679">
    <property type="entry name" value="I-set"/>
    <property type="match status" value="1"/>
</dbReference>
<dbReference type="InterPro" id="IPR003961">
    <property type="entry name" value="FN3_dom"/>
</dbReference>
<dbReference type="InterPro" id="IPR013162">
    <property type="entry name" value="CD80_C2-set"/>
</dbReference>
<dbReference type="GO" id="GO:0050839">
    <property type="term" value="F:cell adhesion molecule binding"/>
    <property type="evidence" value="ECO:0007669"/>
    <property type="project" value="TreeGrafter"/>
</dbReference>
<feature type="region of interest" description="Disordered" evidence="9">
    <location>
        <begin position="2032"/>
        <end position="2051"/>
    </location>
</feature>
<dbReference type="CDD" id="cd00063">
    <property type="entry name" value="FN3"/>
    <property type="match status" value="1"/>
</dbReference>
<feature type="domain" description="Ig-like" evidence="11">
    <location>
        <begin position="822"/>
        <end position="858"/>
    </location>
</feature>
<evidence type="ECO:0000256" key="9">
    <source>
        <dbReference type="SAM" id="MobiDB-lite"/>
    </source>
</evidence>
<keyword evidence="2 10" id="KW-0812">Transmembrane</keyword>
<reference evidence="13" key="1">
    <citation type="submission" date="2019-07" db="EMBL/GenBank/DDBJ databases">
        <title>Annotation for the trematode Paragonimus miyazaki's.</title>
        <authorList>
            <person name="Choi Y.-J."/>
        </authorList>
    </citation>
    <scope>NUCLEOTIDE SEQUENCE</scope>
    <source>
        <strain evidence="13">Japan</strain>
    </source>
</reference>
<dbReference type="SUPFAM" id="SSF49265">
    <property type="entry name" value="Fibronectin type III"/>
    <property type="match status" value="1"/>
</dbReference>
<evidence type="ECO:0000313" key="14">
    <source>
        <dbReference type="Proteomes" id="UP000822476"/>
    </source>
</evidence>
<dbReference type="PANTHER" id="PTHR11640">
    <property type="entry name" value="NEPHRIN"/>
    <property type="match status" value="1"/>
</dbReference>
<dbReference type="InterPro" id="IPR003598">
    <property type="entry name" value="Ig_sub2"/>
</dbReference>
<keyword evidence="3" id="KW-0677">Repeat</keyword>
<keyword evidence="5 10" id="KW-0472">Membrane</keyword>
<dbReference type="SMART" id="SM00409">
    <property type="entry name" value="IG"/>
    <property type="match status" value="6"/>
</dbReference>
<feature type="region of interest" description="Disordered" evidence="9">
    <location>
        <begin position="881"/>
        <end position="930"/>
    </location>
</feature>
<evidence type="ECO:0000256" key="10">
    <source>
        <dbReference type="SAM" id="Phobius"/>
    </source>
</evidence>
<dbReference type="PROSITE" id="PS50853">
    <property type="entry name" value="FN3"/>
    <property type="match status" value="1"/>
</dbReference>
<dbReference type="Pfam" id="PF00041">
    <property type="entry name" value="fn3"/>
    <property type="match status" value="1"/>
</dbReference>
<dbReference type="EMBL" id="JTDE01000127">
    <property type="protein sequence ID" value="KAF7262230.1"/>
    <property type="molecule type" value="Genomic_DNA"/>
</dbReference>
<feature type="region of interest" description="Disordered" evidence="9">
    <location>
        <begin position="1895"/>
        <end position="1914"/>
    </location>
</feature>
<dbReference type="GO" id="GO:0098609">
    <property type="term" value="P:cell-cell adhesion"/>
    <property type="evidence" value="ECO:0007669"/>
    <property type="project" value="TreeGrafter"/>
</dbReference>
<dbReference type="InterPro" id="IPR013106">
    <property type="entry name" value="Ig_V-set"/>
</dbReference>
<feature type="domain" description="Ig-like" evidence="11">
    <location>
        <begin position="1077"/>
        <end position="1200"/>
    </location>
</feature>
<dbReference type="PROSITE" id="PS50835">
    <property type="entry name" value="IG_LIKE"/>
    <property type="match status" value="7"/>
</dbReference>
<dbReference type="GO" id="GO:0005911">
    <property type="term" value="C:cell-cell junction"/>
    <property type="evidence" value="ECO:0007669"/>
    <property type="project" value="TreeGrafter"/>
</dbReference>
<dbReference type="InterPro" id="IPR013098">
    <property type="entry name" value="Ig_I-set"/>
</dbReference>
<dbReference type="InterPro" id="IPR051275">
    <property type="entry name" value="Cell_adhesion_signaling"/>
</dbReference>
<keyword evidence="7" id="KW-0325">Glycoprotein</keyword>
<dbReference type="InterPro" id="IPR003599">
    <property type="entry name" value="Ig_sub"/>
</dbReference>
<dbReference type="SMART" id="SM00408">
    <property type="entry name" value="IGc2"/>
    <property type="match status" value="5"/>
</dbReference>
<feature type="domain" description="Fibronectin type-III" evidence="12">
    <location>
        <begin position="1315"/>
        <end position="1412"/>
    </location>
</feature>
<dbReference type="PANTHER" id="PTHR11640:SF31">
    <property type="entry name" value="IRREGULAR CHIASM C-ROUGHEST PROTEIN-RELATED"/>
    <property type="match status" value="1"/>
</dbReference>
<feature type="domain" description="Ig-like" evidence="11">
    <location>
        <begin position="118"/>
        <end position="226"/>
    </location>
</feature>
<evidence type="ECO:0000259" key="11">
    <source>
        <dbReference type="PROSITE" id="PS50835"/>
    </source>
</evidence>
<evidence type="ECO:0000256" key="5">
    <source>
        <dbReference type="ARBA" id="ARBA00023136"/>
    </source>
</evidence>
<dbReference type="SUPFAM" id="SSF48726">
    <property type="entry name" value="Immunoglobulin"/>
    <property type="match status" value="7"/>
</dbReference>
<feature type="compositionally biased region" description="Basic and acidic residues" evidence="9">
    <location>
        <begin position="1900"/>
        <end position="1914"/>
    </location>
</feature>
<organism evidence="13 14">
    <name type="scientific">Paragonimus skrjabini miyazakii</name>
    <dbReference type="NCBI Taxonomy" id="59628"/>
    <lineage>
        <taxon>Eukaryota</taxon>
        <taxon>Metazoa</taxon>
        <taxon>Spiralia</taxon>
        <taxon>Lophotrochozoa</taxon>
        <taxon>Platyhelminthes</taxon>
        <taxon>Trematoda</taxon>
        <taxon>Digenea</taxon>
        <taxon>Plagiorchiida</taxon>
        <taxon>Troglotremata</taxon>
        <taxon>Troglotrematidae</taxon>
        <taxon>Paragonimus</taxon>
    </lineage>
</organism>
<dbReference type="CDD" id="cd00096">
    <property type="entry name" value="Ig"/>
    <property type="match status" value="1"/>
</dbReference>
<keyword evidence="8" id="KW-0393">Immunoglobulin domain</keyword>
<evidence type="ECO:0008006" key="15">
    <source>
        <dbReference type="Google" id="ProtNLM"/>
    </source>
</evidence>
<evidence type="ECO:0000256" key="3">
    <source>
        <dbReference type="ARBA" id="ARBA00022737"/>
    </source>
</evidence>
<dbReference type="InterPro" id="IPR013783">
    <property type="entry name" value="Ig-like_fold"/>
</dbReference>
<evidence type="ECO:0000256" key="7">
    <source>
        <dbReference type="ARBA" id="ARBA00023180"/>
    </source>
</evidence>
<keyword evidence="6" id="KW-1015">Disulfide bond</keyword>
<dbReference type="SMART" id="SM00060">
    <property type="entry name" value="FN3"/>
    <property type="match status" value="1"/>
</dbReference>
<feature type="domain" description="Ig-like" evidence="11">
    <location>
        <begin position="1207"/>
        <end position="1308"/>
    </location>
</feature>
<comment type="subcellular location">
    <subcellularLocation>
        <location evidence="1">Membrane</location>
        <topology evidence="1">Single-pass type I membrane protein</topology>
    </subcellularLocation>
</comment>
<dbReference type="Proteomes" id="UP000822476">
    <property type="component" value="Unassembled WGS sequence"/>
</dbReference>
<keyword evidence="4 10" id="KW-1133">Transmembrane helix</keyword>
<name>A0A8S9Z8W7_9TREM</name>
<evidence type="ECO:0000256" key="8">
    <source>
        <dbReference type="ARBA" id="ARBA00023319"/>
    </source>
</evidence>
<dbReference type="GO" id="GO:0005886">
    <property type="term" value="C:plasma membrane"/>
    <property type="evidence" value="ECO:0007669"/>
    <property type="project" value="TreeGrafter"/>
</dbReference>
<feature type="domain" description="Ig-like" evidence="11">
    <location>
        <begin position="239"/>
        <end position="280"/>
    </location>
</feature>
<evidence type="ECO:0000256" key="2">
    <source>
        <dbReference type="ARBA" id="ARBA00022692"/>
    </source>
</evidence>
<keyword evidence="14" id="KW-1185">Reference proteome</keyword>
<gene>
    <name evidence="13" type="ORF">EG68_00466</name>
</gene>
<dbReference type="Pfam" id="PF08205">
    <property type="entry name" value="C2-set_2"/>
    <property type="match status" value="1"/>
</dbReference>
<dbReference type="Gene3D" id="2.60.40.10">
    <property type="entry name" value="Immunoglobulins"/>
    <property type="match status" value="8"/>
</dbReference>
<evidence type="ECO:0000313" key="13">
    <source>
        <dbReference type="EMBL" id="KAF7262230.1"/>
    </source>
</evidence>
<evidence type="ECO:0000256" key="4">
    <source>
        <dbReference type="ARBA" id="ARBA00022989"/>
    </source>
</evidence>
<protein>
    <recommendedName>
        <fullName evidence="15">Nephrin</fullName>
    </recommendedName>
</protein>
<feature type="transmembrane region" description="Helical" evidence="10">
    <location>
        <begin position="1434"/>
        <end position="1460"/>
    </location>
</feature>
<dbReference type="InterPro" id="IPR036116">
    <property type="entry name" value="FN3_sf"/>
</dbReference>
<proteinExistence type="predicted"/>
<dbReference type="InterPro" id="IPR007110">
    <property type="entry name" value="Ig-like_dom"/>
</dbReference>
<comment type="caution">
    <text evidence="13">The sequence shown here is derived from an EMBL/GenBank/DDBJ whole genome shotgun (WGS) entry which is preliminary data.</text>
</comment>
<accession>A0A8S9Z8W7</accession>
<evidence type="ECO:0000256" key="6">
    <source>
        <dbReference type="ARBA" id="ARBA00023157"/>
    </source>
</evidence>
<evidence type="ECO:0000256" key="1">
    <source>
        <dbReference type="ARBA" id="ARBA00004479"/>
    </source>
</evidence>
<dbReference type="InterPro" id="IPR036179">
    <property type="entry name" value="Ig-like_dom_sf"/>
</dbReference>